<dbReference type="CDD" id="cd18030">
    <property type="entry name" value="DEXHc_RE_I_HsdR"/>
    <property type="match status" value="1"/>
</dbReference>
<reference evidence="12 13" key="1">
    <citation type="submission" date="2012-09" db="EMBL/GenBank/DDBJ databases">
        <title>The Genome Sequence of Massilia timonae CCUG 45783.</title>
        <authorList>
            <consortium name="The Broad Institute Genome Sequencing Platform"/>
            <person name="Earl A."/>
            <person name="Ward D."/>
            <person name="Feldgarden M."/>
            <person name="Gevers D."/>
            <person name="Huys G."/>
            <person name="Walker B."/>
            <person name="Young S.K."/>
            <person name="Zeng Q."/>
            <person name="Gargeya S."/>
            <person name="Fitzgerald M."/>
            <person name="Haas B."/>
            <person name="Abouelleil A."/>
            <person name="Alvarado L."/>
            <person name="Arachchi H.M."/>
            <person name="Berlin A.M."/>
            <person name="Chapman S.B."/>
            <person name="Goldberg J."/>
            <person name="Griggs A."/>
            <person name="Gujja S."/>
            <person name="Hansen M."/>
            <person name="Howarth C."/>
            <person name="Imamovic A."/>
            <person name="Larimer J."/>
            <person name="McCowen C."/>
            <person name="Montmayeur A."/>
            <person name="Murphy C."/>
            <person name="Neiman D."/>
            <person name="Pearson M."/>
            <person name="Priest M."/>
            <person name="Roberts A."/>
            <person name="Saif S."/>
            <person name="Shea T."/>
            <person name="Sisk P."/>
            <person name="Sykes S."/>
            <person name="Wortman J."/>
            <person name="Nusbaum C."/>
            <person name="Birren B."/>
        </authorList>
    </citation>
    <scope>NUCLEOTIDE SEQUENCE [LARGE SCALE GENOMIC DNA]</scope>
    <source>
        <strain evidence="12 13">CCUG 45783</strain>
    </source>
</reference>
<comment type="caution">
    <text evidence="12">The sequence shown here is derived from an EMBL/GenBank/DDBJ whole genome shotgun (WGS) entry which is preliminary data.</text>
</comment>
<organism evidence="12 13">
    <name type="scientific">Massilia timonae CCUG 45783</name>
    <dbReference type="NCBI Taxonomy" id="883126"/>
    <lineage>
        <taxon>Bacteria</taxon>
        <taxon>Pseudomonadati</taxon>
        <taxon>Pseudomonadota</taxon>
        <taxon>Betaproteobacteria</taxon>
        <taxon>Burkholderiales</taxon>
        <taxon>Oxalobacteraceae</taxon>
        <taxon>Telluria group</taxon>
        <taxon>Massilia</taxon>
    </lineage>
</organism>
<dbReference type="AlphaFoldDB" id="K9DBP7"/>
<gene>
    <name evidence="12" type="ORF">HMPREF9710_03023</name>
</gene>
<dbReference type="Pfam" id="PF11867">
    <property type="entry name" value="T1RH-like_C"/>
    <property type="match status" value="1"/>
</dbReference>
<dbReference type="HOGENOM" id="CLU_005762_1_0_4"/>
<evidence type="ECO:0000256" key="8">
    <source>
        <dbReference type="ARBA" id="ARBA00022840"/>
    </source>
</evidence>
<dbReference type="CDD" id="cd22332">
    <property type="entry name" value="HsdR_N"/>
    <property type="match status" value="1"/>
</dbReference>
<accession>K9DBP7</accession>
<evidence type="ECO:0000256" key="6">
    <source>
        <dbReference type="ARBA" id="ARBA00022759"/>
    </source>
</evidence>
<evidence type="ECO:0000256" key="7">
    <source>
        <dbReference type="ARBA" id="ARBA00022801"/>
    </source>
</evidence>
<dbReference type="InterPro" id="IPR027417">
    <property type="entry name" value="P-loop_NTPase"/>
</dbReference>
<dbReference type="InterPro" id="IPR004473">
    <property type="entry name" value="Restrct_endonuc_typeI_HsdR"/>
</dbReference>
<dbReference type="InterPro" id="IPR040980">
    <property type="entry name" value="SWI2_SNF2"/>
</dbReference>
<keyword evidence="6" id="KW-0255">Endonuclease</keyword>
<name>K9DBP7_9BURK</name>
<dbReference type="GO" id="GO:0009307">
    <property type="term" value="P:DNA restriction-modification system"/>
    <property type="evidence" value="ECO:0007669"/>
    <property type="project" value="UniProtKB-KW"/>
</dbReference>
<dbReference type="Pfam" id="PF18766">
    <property type="entry name" value="SWI2_SNF2"/>
    <property type="match status" value="1"/>
</dbReference>
<feature type="domain" description="Helicase ATP-binding" evidence="11">
    <location>
        <begin position="278"/>
        <end position="444"/>
    </location>
</feature>
<dbReference type="InterPro" id="IPR055180">
    <property type="entry name" value="HsdR_RecA-like_helicase_dom_2"/>
</dbReference>
<evidence type="ECO:0000256" key="10">
    <source>
        <dbReference type="RuleBase" id="RU364115"/>
    </source>
</evidence>
<dbReference type="PROSITE" id="PS51192">
    <property type="entry name" value="HELICASE_ATP_BIND_1"/>
    <property type="match status" value="1"/>
</dbReference>
<dbReference type="PANTHER" id="PTHR30195:SF15">
    <property type="entry name" value="TYPE I RESTRICTION ENZYME HINDI ENDONUCLEASE SUBUNIT"/>
    <property type="match status" value="1"/>
</dbReference>
<dbReference type="InterPro" id="IPR021810">
    <property type="entry name" value="T1RH-like_C"/>
</dbReference>
<keyword evidence="9 10" id="KW-0238">DNA-binding</keyword>
<dbReference type="SMART" id="SM00487">
    <property type="entry name" value="DEXDc"/>
    <property type="match status" value="1"/>
</dbReference>
<dbReference type="Pfam" id="PF04313">
    <property type="entry name" value="HSDR_N"/>
    <property type="match status" value="1"/>
</dbReference>
<comment type="function">
    <text evidence="10">Subunit R is required for both nuclease and ATPase activities, but not for modification.</text>
</comment>
<evidence type="ECO:0000313" key="13">
    <source>
        <dbReference type="Proteomes" id="UP000009874"/>
    </source>
</evidence>
<keyword evidence="4 10" id="KW-0547">Nucleotide-binding</keyword>
<evidence type="ECO:0000256" key="3">
    <source>
        <dbReference type="ARBA" id="ARBA00022722"/>
    </source>
</evidence>
<comment type="similarity">
    <text evidence="2 10">Belongs to the HsdR family.</text>
</comment>
<sequence length="1014" mass="112084">MDESIIELAASAWFETLRIHVLDAAEVDEDPLNGPASFFLGGPLTAALQRLNESIPVSALESVQRTLRNPPYPTFVNNNRWFYQQLTDGVEVEYQTAAGETKQARTKLIDFDDPRLNDYRVIRQMSVTGPAGKLVRPDLIFFINGIPFAIIELKSPTRQAASIDAAIAQVKRYGEVAPNLFLSNLLLIASDGATTRVGTVSSGNDRFQPWRSVYAEQPTLEGAIRGIFDPSLFLDLLRNCVVYTESVDGSVTKLLAGYHQFRAMRSARASVLSNICPPVGSGDGRGGVVWHTQGSGKSLTMLMLSGALIREPRLANPTIVIVTDRNDLDDQLFATFAQGRSLLRQDPVQAESRAHLTQLLTRPSGGVVFTTIFKFTEEQGELSKRPNIVVIADEAHRSQYGFVEGGARWMRKSLPNATFVGFTGTPLERSDKNTIQVFGDYCDIYDIRQAVDDGATKPLFYESRIVQLSVDRLQIKEAETELNRVAAADECGAEISPDVKVPLEILVGAPSRLAKIARFVVEHWEQRRCAFEGKGMVVTMSRDIAARLYNEIVALRPEWHSDSDDEGYVKVVISGTGFEETPLKEHVRGKYARRRLADRFRDPYDSLRLVIVCDMWLTGFDCPAAHTIYIDKPLAGHNLMQTIARVNRVFGDKPGGLVVDLIGLTDQLADAIATYTRAGGTGEAIQQVQESAVPAMLSALEKLEAFFYGCDYRKALEVEPTLAPEYYLAAADHALGQPDGWTRLRALVKELALAFSLSVPRPETDSIAPQLAFFQRLVVLIKKRVISDEFDSPANPNGSVEAAVRQVIGGTINAGEVLDLFQIAGLGTSQIGILSEDFLCRVGALPHKNIALEALRKLLTDQITLTERTNVAQSKLFREALEEAMLRYTNKALTTAEMVTQLLDLARELRSAKEHGDSLGLSAEETAFYDALAENGSAKEVMKDETLRLMARELVEMVKQLPKLDWSQRESVRAGLRRSVRRLLAKYGYPPDLSADATQLVVRQAELSTQDLSD</sequence>
<evidence type="ECO:0000256" key="2">
    <source>
        <dbReference type="ARBA" id="ARBA00008598"/>
    </source>
</evidence>
<dbReference type="InterPro" id="IPR051268">
    <property type="entry name" value="Type-I_R_enzyme_R_subunit"/>
</dbReference>
<dbReference type="Proteomes" id="UP000009874">
    <property type="component" value="Unassembled WGS sequence"/>
</dbReference>
<dbReference type="NCBIfam" id="TIGR00348">
    <property type="entry name" value="hsdR"/>
    <property type="match status" value="1"/>
</dbReference>
<protein>
    <recommendedName>
        <fullName evidence="10">Type I restriction enzyme endonuclease subunit</fullName>
        <shortName evidence="10">R protein</shortName>
        <ecNumber evidence="10">3.1.21.3</ecNumber>
    </recommendedName>
</protein>
<dbReference type="EMBL" id="AGZI01000040">
    <property type="protein sequence ID" value="EKU81668.1"/>
    <property type="molecule type" value="Genomic_DNA"/>
</dbReference>
<dbReference type="GO" id="GO:0003677">
    <property type="term" value="F:DNA binding"/>
    <property type="evidence" value="ECO:0007669"/>
    <property type="project" value="UniProtKB-KW"/>
</dbReference>
<keyword evidence="3" id="KW-0540">Nuclease</keyword>
<evidence type="ECO:0000256" key="1">
    <source>
        <dbReference type="ARBA" id="ARBA00000851"/>
    </source>
</evidence>
<evidence type="ECO:0000313" key="12">
    <source>
        <dbReference type="EMBL" id="EKU81668.1"/>
    </source>
</evidence>
<proteinExistence type="inferred from homology"/>
<dbReference type="InterPro" id="IPR014001">
    <property type="entry name" value="Helicase_ATP-bd"/>
</dbReference>
<dbReference type="SUPFAM" id="SSF52540">
    <property type="entry name" value="P-loop containing nucleoside triphosphate hydrolases"/>
    <property type="match status" value="2"/>
</dbReference>
<dbReference type="CDD" id="cd18800">
    <property type="entry name" value="SF2_C_EcoR124I-like"/>
    <property type="match status" value="1"/>
</dbReference>
<comment type="subunit">
    <text evidence="10">The type I restriction/modification system is composed of three polypeptides R, M and S.</text>
</comment>
<keyword evidence="13" id="KW-1185">Reference proteome</keyword>
<dbReference type="OrthoDB" id="9758243at2"/>
<dbReference type="eggNOG" id="COG0610">
    <property type="taxonomic scope" value="Bacteria"/>
</dbReference>
<keyword evidence="5 10" id="KW-0680">Restriction system</keyword>
<evidence type="ECO:0000256" key="4">
    <source>
        <dbReference type="ARBA" id="ARBA00022741"/>
    </source>
</evidence>
<dbReference type="GO" id="GO:0005524">
    <property type="term" value="F:ATP binding"/>
    <property type="evidence" value="ECO:0007669"/>
    <property type="project" value="UniProtKB-KW"/>
</dbReference>
<keyword evidence="8 10" id="KW-0067">ATP-binding</keyword>
<dbReference type="PATRIC" id="fig|883126.3.peg.3047"/>
<evidence type="ECO:0000259" key="11">
    <source>
        <dbReference type="PROSITE" id="PS51192"/>
    </source>
</evidence>
<dbReference type="InterPro" id="IPR007409">
    <property type="entry name" value="Restrct_endonuc_type1_HsdR_N"/>
</dbReference>
<dbReference type="GO" id="GO:0009035">
    <property type="term" value="F:type I site-specific deoxyribonuclease activity"/>
    <property type="evidence" value="ECO:0007669"/>
    <property type="project" value="UniProtKB-EC"/>
</dbReference>
<comment type="catalytic activity">
    <reaction evidence="1 10">
        <text>Endonucleolytic cleavage of DNA to give random double-stranded fragments with terminal 5'-phosphates, ATP is simultaneously hydrolyzed.</text>
        <dbReference type="EC" id="3.1.21.3"/>
    </reaction>
</comment>
<keyword evidence="7 10" id="KW-0378">Hydrolase</keyword>
<dbReference type="RefSeq" id="WP_005667752.1">
    <property type="nucleotide sequence ID" value="NZ_JH992924.1"/>
</dbReference>
<dbReference type="EC" id="3.1.21.3" evidence="10"/>
<dbReference type="Gene3D" id="3.90.1570.50">
    <property type="match status" value="1"/>
</dbReference>
<dbReference type="Gene3D" id="3.40.50.300">
    <property type="entry name" value="P-loop containing nucleotide triphosphate hydrolases"/>
    <property type="match status" value="2"/>
</dbReference>
<evidence type="ECO:0000256" key="9">
    <source>
        <dbReference type="ARBA" id="ARBA00023125"/>
    </source>
</evidence>
<dbReference type="PANTHER" id="PTHR30195">
    <property type="entry name" value="TYPE I SITE-SPECIFIC DEOXYRIBONUCLEASE PROTEIN SUBUNIT M AND R"/>
    <property type="match status" value="1"/>
</dbReference>
<evidence type="ECO:0000256" key="5">
    <source>
        <dbReference type="ARBA" id="ARBA00022747"/>
    </source>
</evidence>
<dbReference type="Pfam" id="PF22679">
    <property type="entry name" value="T1R_D3-like"/>
    <property type="match status" value="1"/>
</dbReference>